<feature type="chain" id="PRO_5035326573" evidence="2">
    <location>
        <begin position="22"/>
        <end position="459"/>
    </location>
</feature>
<evidence type="ECO:0000259" key="3">
    <source>
        <dbReference type="SMART" id="SM00329"/>
    </source>
</evidence>
<comment type="similarity">
    <text evidence="1">Belongs to the BPI/LBP/Plunc superfamily. BPI/LBP family.</text>
</comment>
<dbReference type="InterPro" id="IPR017942">
    <property type="entry name" value="Lipid-bd_serum_glycop_N"/>
</dbReference>
<dbReference type="Pfam" id="PF02886">
    <property type="entry name" value="LBP_BPI_CETP_C"/>
    <property type="match status" value="1"/>
</dbReference>
<proteinExistence type="inferred from homology"/>
<gene>
    <name evidence="4" type="ORF">J0S82_001887</name>
</gene>
<dbReference type="AlphaFoldDB" id="A0A8J6AMK1"/>
<dbReference type="SMART" id="SM00329">
    <property type="entry name" value="BPI2"/>
    <property type="match status" value="1"/>
</dbReference>
<protein>
    <submittedName>
        <fullName evidence="4">BPI fold-containing family B member 2</fullName>
    </submittedName>
</protein>
<feature type="domain" description="Lipid-binding serum glycoprotein C-terminal" evidence="3">
    <location>
        <begin position="250"/>
        <end position="453"/>
    </location>
</feature>
<dbReference type="Gene3D" id="3.15.10.10">
    <property type="entry name" value="Bactericidal permeability-increasing protein, domain 1"/>
    <property type="match status" value="1"/>
</dbReference>
<dbReference type="InterPro" id="IPR051660">
    <property type="entry name" value="BPI_fold-BPI/LBP"/>
</dbReference>
<reference evidence="4" key="1">
    <citation type="journal article" date="2021" name="Evol. Appl.">
        <title>The genome of the Pyrenean desman and the effects of bottlenecks and inbreeding on the genomic landscape of an endangered species.</title>
        <authorList>
            <person name="Escoda L."/>
            <person name="Castresana J."/>
        </authorList>
    </citation>
    <scope>NUCLEOTIDE SEQUENCE</scope>
    <source>
        <strain evidence="4">IBE-C5619</strain>
    </source>
</reference>
<dbReference type="Proteomes" id="UP000700334">
    <property type="component" value="Unassembled WGS sequence"/>
</dbReference>
<keyword evidence="2" id="KW-0732">Signal</keyword>
<sequence>MACTCGLVLLSVLLLLPVAGASMPATVVRLNKAMLSHVSNIGKAPLQRALQVNVPDFLDQSGKELQLNRIQILDVHVPHLRLKFIADFGVRLLAVANFTVKVFRTPEPLVLKMPLALTADAQVAQSSVGTPVVSISACFSFFDSAVLLDGRNSTPPRLLTPMQKHIKAVLRNKVCLSVSNLVQDLNVHLGTLIGLNPVGPESQIRYSMVSAPTITNDYISLDVKPVLVLLGRPIVLPVSAAPFALPRHVGSKDAMATVVLSQSLFDAALLLLQKAGALNMDITGELKSEDNPLNTSSLGQLIPEVARQFPEPMPVVLKVRLGATPVAALHADNATLRLQPLVEVLVVTSNSAFRSLFSLDVVVNLNLQFSVSKVKLQGTTSVLGDVQLTVASSNVGFIDTDQVHALMGAVFEKPLLDHLNALLDMGIALPTVVNLYYVNPEVFVCEGFVMISSGLFYQR</sequence>
<evidence type="ECO:0000313" key="5">
    <source>
        <dbReference type="Proteomes" id="UP000700334"/>
    </source>
</evidence>
<dbReference type="Gene3D" id="3.15.20.10">
    <property type="entry name" value="Bactericidal permeability-increasing protein, domain 2"/>
    <property type="match status" value="1"/>
</dbReference>
<evidence type="ECO:0000256" key="2">
    <source>
        <dbReference type="SAM" id="SignalP"/>
    </source>
</evidence>
<evidence type="ECO:0000256" key="1">
    <source>
        <dbReference type="ARBA" id="ARBA00007292"/>
    </source>
</evidence>
<dbReference type="InterPro" id="IPR001124">
    <property type="entry name" value="Lipid-bd_serum_glycop_C"/>
</dbReference>
<dbReference type="OrthoDB" id="9831346at2759"/>
<organism evidence="4 5">
    <name type="scientific">Galemys pyrenaicus</name>
    <name type="common">Iberian desman</name>
    <name type="synonym">Pyrenean desman</name>
    <dbReference type="NCBI Taxonomy" id="202257"/>
    <lineage>
        <taxon>Eukaryota</taxon>
        <taxon>Metazoa</taxon>
        <taxon>Chordata</taxon>
        <taxon>Craniata</taxon>
        <taxon>Vertebrata</taxon>
        <taxon>Euteleostomi</taxon>
        <taxon>Mammalia</taxon>
        <taxon>Eutheria</taxon>
        <taxon>Laurasiatheria</taxon>
        <taxon>Eulipotyphla</taxon>
        <taxon>Talpidae</taxon>
        <taxon>Galemys</taxon>
    </lineage>
</organism>
<dbReference type="Pfam" id="PF01273">
    <property type="entry name" value="LBP_BPI_CETP"/>
    <property type="match status" value="1"/>
</dbReference>
<evidence type="ECO:0000313" key="4">
    <source>
        <dbReference type="EMBL" id="KAG8524111.1"/>
    </source>
</evidence>
<keyword evidence="5" id="KW-1185">Reference proteome</keyword>
<dbReference type="InterPro" id="IPR017943">
    <property type="entry name" value="Bactericidal_perm-incr_a/b_dom"/>
</dbReference>
<name>A0A8J6AMK1_GALPY</name>
<accession>A0A8J6AMK1</accession>
<dbReference type="SUPFAM" id="SSF55394">
    <property type="entry name" value="Bactericidal permeability-increasing protein, BPI"/>
    <property type="match status" value="2"/>
</dbReference>
<dbReference type="PANTHER" id="PTHR46019">
    <property type="entry name" value="BPI FOLD-CONTAINING FAMILY B MEMBER 4-RELATED"/>
    <property type="match status" value="1"/>
</dbReference>
<feature type="signal peptide" evidence="2">
    <location>
        <begin position="1"/>
        <end position="21"/>
    </location>
</feature>
<comment type="caution">
    <text evidence="4">The sequence shown here is derived from an EMBL/GenBank/DDBJ whole genome shotgun (WGS) entry which is preliminary data.</text>
</comment>
<dbReference type="GO" id="GO:0008289">
    <property type="term" value="F:lipid binding"/>
    <property type="evidence" value="ECO:0007669"/>
    <property type="project" value="InterPro"/>
</dbReference>
<dbReference type="EMBL" id="JAGFMF010011394">
    <property type="protein sequence ID" value="KAG8524111.1"/>
    <property type="molecule type" value="Genomic_DNA"/>
</dbReference>
<dbReference type="PANTHER" id="PTHR46019:SF1">
    <property type="entry name" value="BPI FOLD-CONTAINING FAMILY B MEMBER 2"/>
    <property type="match status" value="1"/>
</dbReference>